<sequence>MVWRHTKLYSILGVSRKASPSDLDAAFQRLTSQLDNTAPNDQADLANIQDAYAILSNPRERNTYDIAGEAGVWLLHRYRALSMSELVTTAMDVMTHLPSVVSIFFVSFIVGGILAPVLWLCLKIDHIVSWSWAVAFLPIWIADLVHVWNLIKFFLRHVQGCECHTQSFTGFVRHLALTSVKLVKCVLFVVFQILVVKALEGEIPLRDVQRVFLPYYLLEGVASVDAIVTGFRSHFQLVRVWSFVRLATALLLAHKLDKSLEINWWLVFAPLLVFVVLMLSKSLVRWCRRMHQLTSVPLSALTQTASYDAVDQVDQIDQRSHGASIRLFLAFLSLVFYSPLLLLPDRLQAGTTFSSLALFSLWFALGLAVLLSTCFFFCCRKRDREVVHDGETTNGVVQHAV</sequence>
<evidence type="ECO:0000256" key="1">
    <source>
        <dbReference type="SAM" id="Phobius"/>
    </source>
</evidence>
<dbReference type="SUPFAM" id="SSF46565">
    <property type="entry name" value="Chaperone J-domain"/>
    <property type="match status" value="1"/>
</dbReference>
<accession>A0A485KTQ3</accession>
<dbReference type="PANTHER" id="PTHR13568">
    <property type="entry name" value="FAM11A, B PROTEIN"/>
    <property type="match status" value="1"/>
</dbReference>
<feature type="transmembrane region" description="Helical" evidence="1">
    <location>
        <begin position="325"/>
        <end position="344"/>
    </location>
</feature>
<dbReference type="Proteomes" id="UP000332933">
    <property type="component" value="Unassembled WGS sequence"/>
</dbReference>
<feature type="transmembrane region" description="Helical" evidence="1">
    <location>
        <begin position="132"/>
        <end position="155"/>
    </location>
</feature>
<feature type="transmembrane region" description="Helical" evidence="1">
    <location>
        <begin position="262"/>
        <end position="280"/>
    </location>
</feature>
<dbReference type="EMBL" id="VJMH01005295">
    <property type="protein sequence ID" value="KAF0697719.1"/>
    <property type="molecule type" value="Genomic_DNA"/>
</dbReference>
<dbReference type="AlphaFoldDB" id="A0A485KTQ3"/>
<dbReference type="InterPro" id="IPR019396">
    <property type="entry name" value="TM_Fragile-X-F-assoc"/>
</dbReference>
<dbReference type="Gene3D" id="1.10.287.110">
    <property type="entry name" value="DnaJ domain"/>
    <property type="match status" value="1"/>
</dbReference>
<evidence type="ECO:0000313" key="5">
    <source>
        <dbReference type="Proteomes" id="UP000332933"/>
    </source>
</evidence>
<name>A0A485KTQ3_9STRA</name>
<dbReference type="CDD" id="cd06257">
    <property type="entry name" value="DnaJ"/>
    <property type="match status" value="1"/>
</dbReference>
<gene>
    <name evidence="4" type="primary">Aste57867_11605</name>
    <name evidence="3" type="ORF">As57867_011562</name>
    <name evidence="4" type="ORF">ASTE57867_11605</name>
</gene>
<feature type="transmembrane region" description="Helical" evidence="1">
    <location>
        <begin position="100"/>
        <end position="120"/>
    </location>
</feature>
<protein>
    <submittedName>
        <fullName evidence="4">Aste57867_11605 protein</fullName>
    </submittedName>
</protein>
<keyword evidence="1" id="KW-0812">Transmembrane</keyword>
<dbReference type="Pfam" id="PF10269">
    <property type="entry name" value="Tmemb_185A"/>
    <property type="match status" value="1"/>
</dbReference>
<evidence type="ECO:0000313" key="3">
    <source>
        <dbReference type="EMBL" id="KAF0697719.1"/>
    </source>
</evidence>
<feature type="domain" description="J" evidence="2">
    <location>
        <begin position="7"/>
        <end position="68"/>
    </location>
</feature>
<dbReference type="Pfam" id="PF00226">
    <property type="entry name" value="DnaJ"/>
    <property type="match status" value="1"/>
</dbReference>
<keyword evidence="1" id="KW-0472">Membrane</keyword>
<feature type="transmembrane region" description="Helical" evidence="1">
    <location>
        <begin position="175"/>
        <end position="199"/>
    </location>
</feature>
<dbReference type="SMART" id="SM00271">
    <property type="entry name" value="DnaJ"/>
    <property type="match status" value="1"/>
</dbReference>
<dbReference type="PANTHER" id="PTHR13568:SF9">
    <property type="entry name" value="TRANSMEMBRANE PROTEIN 203"/>
    <property type="match status" value="1"/>
</dbReference>
<dbReference type="OrthoDB" id="10250354at2759"/>
<dbReference type="InterPro" id="IPR001623">
    <property type="entry name" value="DnaJ_domain"/>
</dbReference>
<reference evidence="3" key="2">
    <citation type="submission" date="2019-06" db="EMBL/GenBank/DDBJ databases">
        <title>Genomics analysis of Aphanomyces spp. identifies a new class of oomycete effector associated with host adaptation.</title>
        <authorList>
            <person name="Gaulin E."/>
        </authorList>
    </citation>
    <scope>NUCLEOTIDE SEQUENCE</scope>
    <source>
        <strain evidence="3">CBS 578.67</strain>
    </source>
</reference>
<proteinExistence type="predicted"/>
<keyword evidence="1" id="KW-1133">Transmembrane helix</keyword>
<keyword evidence="5" id="KW-1185">Reference proteome</keyword>
<evidence type="ECO:0000259" key="2">
    <source>
        <dbReference type="PROSITE" id="PS50076"/>
    </source>
</evidence>
<feature type="transmembrane region" description="Helical" evidence="1">
    <location>
        <begin position="356"/>
        <end position="378"/>
    </location>
</feature>
<dbReference type="InterPro" id="IPR036869">
    <property type="entry name" value="J_dom_sf"/>
</dbReference>
<dbReference type="PROSITE" id="PS50076">
    <property type="entry name" value="DNAJ_2"/>
    <property type="match status" value="1"/>
</dbReference>
<organism evidence="4 5">
    <name type="scientific">Aphanomyces stellatus</name>
    <dbReference type="NCBI Taxonomy" id="120398"/>
    <lineage>
        <taxon>Eukaryota</taxon>
        <taxon>Sar</taxon>
        <taxon>Stramenopiles</taxon>
        <taxon>Oomycota</taxon>
        <taxon>Saprolegniomycetes</taxon>
        <taxon>Saprolegniales</taxon>
        <taxon>Verrucalvaceae</taxon>
        <taxon>Aphanomyces</taxon>
    </lineage>
</organism>
<dbReference type="EMBL" id="CAADRA010005316">
    <property type="protein sequence ID" value="VFT88463.1"/>
    <property type="molecule type" value="Genomic_DNA"/>
</dbReference>
<evidence type="ECO:0000313" key="4">
    <source>
        <dbReference type="EMBL" id="VFT88463.1"/>
    </source>
</evidence>
<reference evidence="4 5" key="1">
    <citation type="submission" date="2019-03" db="EMBL/GenBank/DDBJ databases">
        <authorList>
            <person name="Gaulin E."/>
            <person name="Dumas B."/>
        </authorList>
    </citation>
    <scope>NUCLEOTIDE SEQUENCE [LARGE SCALE GENOMIC DNA]</scope>
    <source>
        <strain evidence="4">CBS 568.67</strain>
    </source>
</reference>